<evidence type="ECO:0000313" key="1">
    <source>
        <dbReference type="EMBL" id="TLF53085.1"/>
    </source>
</evidence>
<dbReference type="InterPro" id="IPR029058">
    <property type="entry name" value="AB_hydrolase_fold"/>
</dbReference>
<dbReference type="OrthoDB" id="5451115at2"/>
<dbReference type="RefSeq" id="WP_138179389.1">
    <property type="nucleotide sequence ID" value="NZ_VBUI01000003.1"/>
</dbReference>
<dbReference type="EMBL" id="VBUI01000003">
    <property type="protein sequence ID" value="TLF53085.1"/>
    <property type="molecule type" value="Genomic_DNA"/>
</dbReference>
<name>A0A5R8MLM8_9GAMM</name>
<accession>A0A5R8MLM8</accession>
<dbReference type="AlphaFoldDB" id="A0A5R8MLM8"/>
<keyword evidence="2" id="KW-1185">Reference proteome</keyword>
<reference evidence="1 2" key="1">
    <citation type="journal article" date="2007" name="Int. J. Syst. Evol. Microbiol.">
        <title>Halomonas saccharevitans sp. nov., Halomonas arcis sp. nov. and Halomonas subterranea sp. nov., halophilic bacteria isolated from hypersaline environments of China.</title>
        <authorList>
            <person name="Xu X.W."/>
            <person name="Wu Y.H."/>
            <person name="Zhou Z."/>
            <person name="Wang C.S."/>
            <person name="Zhou Y.G."/>
            <person name="Zhang H.B."/>
            <person name="Wang Y."/>
            <person name="Wu M."/>
        </authorList>
    </citation>
    <scope>NUCLEOTIDE SEQUENCE [LARGE SCALE GENOMIC DNA]</scope>
    <source>
        <strain evidence="1 2">TBZ3</strain>
    </source>
</reference>
<organism evidence="1 2">
    <name type="scientific">Halomonas urmiana</name>
    <dbReference type="NCBI Taxonomy" id="490901"/>
    <lineage>
        <taxon>Bacteria</taxon>
        <taxon>Pseudomonadati</taxon>
        <taxon>Pseudomonadota</taxon>
        <taxon>Gammaproteobacteria</taxon>
        <taxon>Oceanospirillales</taxon>
        <taxon>Halomonadaceae</taxon>
        <taxon>Halomonas</taxon>
    </lineage>
</organism>
<dbReference type="Gene3D" id="3.40.50.1820">
    <property type="entry name" value="alpha/beta hydrolase"/>
    <property type="match status" value="1"/>
</dbReference>
<evidence type="ECO:0000313" key="2">
    <source>
        <dbReference type="Proteomes" id="UP000306973"/>
    </source>
</evidence>
<dbReference type="SUPFAM" id="SSF53474">
    <property type="entry name" value="alpha/beta-Hydrolases"/>
    <property type="match status" value="1"/>
</dbReference>
<dbReference type="PROSITE" id="PS51257">
    <property type="entry name" value="PROKAR_LIPOPROTEIN"/>
    <property type="match status" value="1"/>
</dbReference>
<gene>
    <name evidence="1" type="ORF">FEI13_03015</name>
</gene>
<protein>
    <recommendedName>
        <fullName evidence="3">Alpha/beta hydrolase</fullName>
    </recommendedName>
</protein>
<proteinExistence type="predicted"/>
<dbReference type="Proteomes" id="UP000306973">
    <property type="component" value="Unassembled WGS sequence"/>
</dbReference>
<comment type="caution">
    <text evidence="1">The sequence shown here is derived from an EMBL/GenBank/DDBJ whole genome shotgun (WGS) entry which is preliminary data.</text>
</comment>
<evidence type="ECO:0008006" key="3">
    <source>
        <dbReference type="Google" id="ProtNLM"/>
    </source>
</evidence>
<sequence length="278" mass="30226">MTEKAPGPAAKLPVLFFWLGCLALLSSCTLTPQYHDELRDSLASRPDIRVSIVQGGEFDLLAIAHRTTSQRARLYLEGDGRPWLAGGTRVSEDPTPRNPLVRRWMLQDPGPALYLGRPCYFGLGPTPPCHPALWTFSRYSEEVLDALVEAAETWLDANETIESLTLVGHSGGGVLALLLAEHLARADRVLALATPVDTEAWADLHGHTRLFDSLNPAAQANWREGVERVFLFGADDKTVPPHNFVEAALAIPGSQVITVPGEGHLCCAPQRALTATSR</sequence>